<name>A0ABT4X288_9BACI</name>
<keyword evidence="3" id="KW-0805">Transcription regulation</keyword>
<evidence type="ECO:0000313" key="10">
    <source>
        <dbReference type="EMBL" id="MDA7026420.1"/>
    </source>
</evidence>
<dbReference type="Gene3D" id="1.10.10.10">
    <property type="entry name" value="Winged helix-like DNA-binding domain superfamily/Winged helix DNA-binding domain"/>
    <property type="match status" value="1"/>
</dbReference>
<keyword evidence="4 7" id="KW-0238">DNA-binding</keyword>
<feature type="domain" description="OmpR/PhoB-type" evidence="9">
    <location>
        <begin position="126"/>
        <end position="222"/>
    </location>
</feature>
<evidence type="ECO:0000256" key="7">
    <source>
        <dbReference type="PROSITE-ProRule" id="PRU01091"/>
    </source>
</evidence>
<dbReference type="PROSITE" id="PS50110">
    <property type="entry name" value="RESPONSE_REGULATORY"/>
    <property type="match status" value="1"/>
</dbReference>
<evidence type="ECO:0000259" key="9">
    <source>
        <dbReference type="PROSITE" id="PS51755"/>
    </source>
</evidence>
<dbReference type="InterPro" id="IPR001789">
    <property type="entry name" value="Sig_transdc_resp-reg_receiver"/>
</dbReference>
<dbReference type="PROSITE" id="PS51755">
    <property type="entry name" value="OMPR_PHOB"/>
    <property type="match status" value="1"/>
</dbReference>
<dbReference type="InterPro" id="IPR039420">
    <property type="entry name" value="WalR-like"/>
</dbReference>
<sequence length="222" mass="25751">MKVMIVDDEESILNLIRLQLELEGFEVIMAQNGKQALEGLHDLPDMMILDLMLPDIDGFELLRKVREKCPHIPIIMLTAKNQMNDKIIGLQLGADDYMTKPFNSIELSLRIKNLLKRIHQVQEKTMSPLTAGSLTILETERKVLVHDKEIKLTYREFNLLSLLVKHKRRVFSREELLESIWGFEFIGHTRAVDIMVQRLRKKLGNEGTKIKTIYGIGYKLEI</sequence>
<evidence type="ECO:0000256" key="4">
    <source>
        <dbReference type="ARBA" id="ARBA00023125"/>
    </source>
</evidence>
<dbReference type="Proteomes" id="UP001211894">
    <property type="component" value="Unassembled WGS sequence"/>
</dbReference>
<keyword evidence="1 6" id="KW-0597">Phosphoprotein</keyword>
<dbReference type="CDD" id="cd17574">
    <property type="entry name" value="REC_OmpR"/>
    <property type="match status" value="1"/>
</dbReference>
<dbReference type="Pfam" id="PF00072">
    <property type="entry name" value="Response_reg"/>
    <property type="match status" value="1"/>
</dbReference>
<dbReference type="EMBL" id="JAQKAB010000004">
    <property type="protein sequence ID" value="MDA7026420.1"/>
    <property type="molecule type" value="Genomic_DNA"/>
</dbReference>
<proteinExistence type="predicted"/>
<dbReference type="CDD" id="cd00383">
    <property type="entry name" value="trans_reg_C"/>
    <property type="match status" value="1"/>
</dbReference>
<accession>A0ABT4X288</accession>
<feature type="domain" description="Response regulatory" evidence="8">
    <location>
        <begin position="2"/>
        <end position="115"/>
    </location>
</feature>
<dbReference type="PANTHER" id="PTHR48111:SF73">
    <property type="entry name" value="ALKALINE PHOSPHATASE SYNTHESIS TRANSCRIPTIONAL REGULATORY PROTEIN PHOP"/>
    <property type="match status" value="1"/>
</dbReference>
<dbReference type="Gene3D" id="3.40.50.2300">
    <property type="match status" value="1"/>
</dbReference>
<evidence type="ECO:0000313" key="11">
    <source>
        <dbReference type="Proteomes" id="UP001211894"/>
    </source>
</evidence>
<feature type="DNA-binding region" description="OmpR/PhoB-type" evidence="7">
    <location>
        <begin position="126"/>
        <end position="222"/>
    </location>
</feature>
<evidence type="ECO:0000256" key="1">
    <source>
        <dbReference type="ARBA" id="ARBA00022553"/>
    </source>
</evidence>
<comment type="caution">
    <text evidence="10">The sequence shown here is derived from an EMBL/GenBank/DDBJ whole genome shotgun (WGS) entry which is preliminary data.</text>
</comment>
<reference evidence="10 11" key="1">
    <citation type="submission" date="2023-01" db="EMBL/GenBank/DDBJ databases">
        <title>Bacillus changyiensis sp. nov., isolated from a coastal deposit.</title>
        <authorList>
            <person name="Xiao G."/>
            <person name="Lai Q."/>
            <person name="Hu Z."/>
            <person name="Shao Z."/>
        </authorList>
    </citation>
    <scope>NUCLEOTIDE SEQUENCE [LARGE SCALE GENOMIC DNA]</scope>
    <source>
        <strain evidence="10 11">CLL-7-23</strain>
    </source>
</reference>
<keyword evidence="11" id="KW-1185">Reference proteome</keyword>
<dbReference type="Pfam" id="PF00486">
    <property type="entry name" value="Trans_reg_C"/>
    <property type="match status" value="1"/>
</dbReference>
<dbReference type="RefSeq" id="WP_271340284.1">
    <property type="nucleotide sequence ID" value="NZ_JAQKAB010000004.1"/>
</dbReference>
<evidence type="ECO:0000256" key="2">
    <source>
        <dbReference type="ARBA" id="ARBA00023012"/>
    </source>
</evidence>
<dbReference type="Gene3D" id="6.10.250.690">
    <property type="match status" value="1"/>
</dbReference>
<evidence type="ECO:0000256" key="6">
    <source>
        <dbReference type="PROSITE-ProRule" id="PRU00169"/>
    </source>
</evidence>
<dbReference type="PANTHER" id="PTHR48111">
    <property type="entry name" value="REGULATOR OF RPOS"/>
    <property type="match status" value="1"/>
</dbReference>
<evidence type="ECO:0000256" key="3">
    <source>
        <dbReference type="ARBA" id="ARBA00023015"/>
    </source>
</evidence>
<organism evidence="10 11">
    <name type="scientific">Bacillus changyiensis</name>
    <dbReference type="NCBI Taxonomy" id="3004103"/>
    <lineage>
        <taxon>Bacteria</taxon>
        <taxon>Bacillati</taxon>
        <taxon>Bacillota</taxon>
        <taxon>Bacilli</taxon>
        <taxon>Bacillales</taxon>
        <taxon>Bacillaceae</taxon>
        <taxon>Bacillus</taxon>
    </lineage>
</organism>
<gene>
    <name evidence="10" type="ORF">PJ311_07285</name>
</gene>
<dbReference type="InterPro" id="IPR001867">
    <property type="entry name" value="OmpR/PhoB-type_DNA-bd"/>
</dbReference>
<dbReference type="InterPro" id="IPR036388">
    <property type="entry name" value="WH-like_DNA-bd_sf"/>
</dbReference>
<keyword evidence="2" id="KW-0902">Two-component regulatory system</keyword>
<feature type="modified residue" description="4-aspartylphosphate" evidence="6">
    <location>
        <position position="50"/>
    </location>
</feature>
<evidence type="ECO:0000259" key="8">
    <source>
        <dbReference type="PROSITE" id="PS50110"/>
    </source>
</evidence>
<keyword evidence="5" id="KW-0804">Transcription</keyword>
<dbReference type="SMART" id="SM00862">
    <property type="entry name" value="Trans_reg_C"/>
    <property type="match status" value="1"/>
</dbReference>
<dbReference type="SMART" id="SM00448">
    <property type="entry name" value="REC"/>
    <property type="match status" value="1"/>
</dbReference>
<evidence type="ECO:0000256" key="5">
    <source>
        <dbReference type="ARBA" id="ARBA00023163"/>
    </source>
</evidence>
<dbReference type="SUPFAM" id="SSF52172">
    <property type="entry name" value="CheY-like"/>
    <property type="match status" value="1"/>
</dbReference>
<protein>
    <submittedName>
        <fullName evidence="10">Response regulator transcription factor</fullName>
    </submittedName>
</protein>
<dbReference type="InterPro" id="IPR011006">
    <property type="entry name" value="CheY-like_superfamily"/>
</dbReference>